<protein>
    <recommendedName>
        <fullName evidence="5">Protein FAR1-RELATED SEQUENCE</fullName>
    </recommendedName>
</protein>
<dbReference type="InterPro" id="IPR006564">
    <property type="entry name" value="Znf_PMZ"/>
</dbReference>
<evidence type="ECO:0000256" key="4">
    <source>
        <dbReference type="ARBA" id="ARBA00022833"/>
    </source>
</evidence>
<dbReference type="PANTHER" id="PTHR31669">
    <property type="entry name" value="PROTEIN FAR1-RELATED SEQUENCE 10-RELATED"/>
    <property type="match status" value="1"/>
</dbReference>
<dbReference type="Pfam" id="PF04434">
    <property type="entry name" value="SWIM"/>
    <property type="match status" value="1"/>
</dbReference>
<keyword evidence="4 5" id="KW-0862">Zinc</keyword>
<organism evidence="7 8">
    <name type="scientific">Lupinus albus</name>
    <name type="common">White lupine</name>
    <name type="synonym">Lupinus termis</name>
    <dbReference type="NCBI Taxonomy" id="3870"/>
    <lineage>
        <taxon>Eukaryota</taxon>
        <taxon>Viridiplantae</taxon>
        <taxon>Streptophyta</taxon>
        <taxon>Embryophyta</taxon>
        <taxon>Tracheophyta</taxon>
        <taxon>Spermatophyta</taxon>
        <taxon>Magnoliopsida</taxon>
        <taxon>eudicotyledons</taxon>
        <taxon>Gunneridae</taxon>
        <taxon>Pentapetalae</taxon>
        <taxon>rosids</taxon>
        <taxon>fabids</taxon>
        <taxon>Fabales</taxon>
        <taxon>Fabaceae</taxon>
        <taxon>Papilionoideae</taxon>
        <taxon>50 kb inversion clade</taxon>
        <taxon>genistoids sensu lato</taxon>
        <taxon>core genistoids</taxon>
        <taxon>Genisteae</taxon>
        <taxon>Lupinus</taxon>
    </lineage>
</organism>
<evidence type="ECO:0000313" key="8">
    <source>
        <dbReference type="Proteomes" id="UP000447434"/>
    </source>
</evidence>
<dbReference type="Pfam" id="PF03101">
    <property type="entry name" value="FAR1"/>
    <property type="match status" value="1"/>
</dbReference>
<dbReference type="PANTHER" id="PTHR31669:SF160">
    <property type="entry name" value="PROTEIN FAR1-RELATED SEQUENCE"/>
    <property type="match status" value="1"/>
</dbReference>
<keyword evidence="3 5" id="KW-0863">Zinc-finger</keyword>
<dbReference type="EMBL" id="WOCE01000003">
    <property type="protein sequence ID" value="KAE9617152.1"/>
    <property type="molecule type" value="Genomic_DNA"/>
</dbReference>
<comment type="subcellular location">
    <subcellularLocation>
        <location evidence="5">Nucleus</location>
    </subcellularLocation>
</comment>
<dbReference type="SMART" id="SM00575">
    <property type="entry name" value="ZnF_PMZ"/>
    <property type="match status" value="1"/>
</dbReference>
<evidence type="ECO:0000256" key="3">
    <source>
        <dbReference type="ARBA" id="ARBA00022771"/>
    </source>
</evidence>
<feature type="region of interest" description="Disordered" evidence="6">
    <location>
        <begin position="665"/>
        <end position="685"/>
    </location>
</feature>
<dbReference type="GO" id="GO:0006355">
    <property type="term" value="P:regulation of DNA-templated transcription"/>
    <property type="evidence" value="ECO:0007669"/>
    <property type="project" value="UniProtKB-UniRule"/>
</dbReference>
<dbReference type="GO" id="GO:0008270">
    <property type="term" value="F:zinc ion binding"/>
    <property type="evidence" value="ECO:0007669"/>
    <property type="project" value="UniProtKB-UniRule"/>
</dbReference>
<evidence type="ECO:0000256" key="2">
    <source>
        <dbReference type="ARBA" id="ARBA00022723"/>
    </source>
</evidence>
<evidence type="ECO:0000313" key="7">
    <source>
        <dbReference type="EMBL" id="KAE9617152.1"/>
    </source>
</evidence>
<evidence type="ECO:0000256" key="1">
    <source>
        <dbReference type="ARBA" id="ARBA00005889"/>
    </source>
</evidence>
<dbReference type="Proteomes" id="UP000447434">
    <property type="component" value="Chromosome 3"/>
</dbReference>
<sequence length="853" mass="97230">MDVVAVDEGENSDRTASENVLNEKGQKQVMIVNLAERQVNNQDGNAYRKPQLGMLFESEDAAKTFYDAYARHVGFSIHVGQFSRTKPDGPIISWDFACSREVLKRKNVVSCNAMLRIERKDANWTVTKFVEDHSHSLASLSKVHHLRPRRHFAGATRNVMETFDSSNDMYASMDDIPLEPIGNVRSSSPAEKCHPTRNIGPFTCVGYSQKRTLGRDTHTLLNYFQKMQAENPGFYYAIQLDDENRMTNVFWADARSRTAYNYFGDAVIFDTMYRPNQYQVPFAPFTGVNHHGQMVLFGCALVLDESESSFTWLFRTWLSAMNNRPPGSITTDQDRAIQVAVTQVFPETRHRICKWHILREGQERLAHIYLAHPSFYGELYSCISFSESIEDFECMWKSLLDKYDLQKNDWLQAVYNARKQWAPVYFHGTFFASLTPSHGISSFFDGYVNQQTSLPLFFKQYERALEHSLEKEIEADNDTICTTPELKTPSPMEQQAANLYTKKIFTKFQEELVETFVYTANIVEDDGVVSKYRVAKYEHDHEAFMVSLDISEMKAKCSCQMFEYLGILCRHILTVYTVTNVLTLPPHYILKRWTRNAKSNFGTDERIPDPLGIERLTLRFNSLCREAIKLAEEGSIAVETYNTAMNALREVGKKVTVVKKNVAKVTPSRTQGDGSSQQDTSKMSPSISDIIPSLWPSQDSVTQHFNLNDIGLPVTDLNHPTMAPISIHRDGGPLDNTVVLTCFKSMTWVIENKNSSPSSKVAVINMKLQDYGKSPSGEREVQFRVTRLTLEPMLRSMAHISQQLAVPVNRVAVINLKLQDTKTSTGETEVKFQVSKDTLSSMLRSLNYIREQL</sequence>
<dbReference type="AlphaFoldDB" id="A0A6A4QUQ7"/>
<keyword evidence="8" id="KW-1185">Reference proteome</keyword>
<dbReference type="OrthoDB" id="1927586at2759"/>
<gene>
    <name evidence="7" type="ORF">Lalb_Chr03g0032401</name>
</gene>
<proteinExistence type="inferred from homology"/>
<keyword evidence="5" id="KW-0539">Nucleus</keyword>
<accession>A0A6A4QUQ7</accession>
<dbReference type="InterPro" id="IPR031052">
    <property type="entry name" value="FHY3/FAR1"/>
</dbReference>
<dbReference type="InterPro" id="IPR018289">
    <property type="entry name" value="MULE_transposase_dom"/>
</dbReference>
<dbReference type="InterPro" id="IPR004330">
    <property type="entry name" value="FAR1_DNA_bnd_dom"/>
</dbReference>
<name>A0A6A4QUQ7_LUPAL</name>
<dbReference type="Pfam" id="PF10551">
    <property type="entry name" value="MULE"/>
    <property type="match status" value="1"/>
</dbReference>
<dbReference type="GO" id="GO:0005634">
    <property type="term" value="C:nucleus"/>
    <property type="evidence" value="ECO:0007669"/>
    <property type="project" value="UniProtKB-SubCell"/>
</dbReference>
<comment type="caution">
    <text evidence="7">The sequence shown here is derived from an EMBL/GenBank/DDBJ whole genome shotgun (WGS) entry which is preliminary data.</text>
</comment>
<evidence type="ECO:0000256" key="5">
    <source>
        <dbReference type="RuleBase" id="RU367018"/>
    </source>
</evidence>
<evidence type="ECO:0000256" key="6">
    <source>
        <dbReference type="SAM" id="MobiDB-lite"/>
    </source>
</evidence>
<comment type="similarity">
    <text evidence="1 5">Belongs to the FHY3/FAR1 family.</text>
</comment>
<reference evidence="8" key="1">
    <citation type="journal article" date="2020" name="Nat. Commun.">
        <title>Genome sequence of the cluster root forming white lupin.</title>
        <authorList>
            <person name="Hufnagel B."/>
            <person name="Marques A."/>
            <person name="Soriano A."/>
            <person name="Marques L."/>
            <person name="Divol F."/>
            <person name="Doumas P."/>
            <person name="Sallet E."/>
            <person name="Mancinotti D."/>
            <person name="Carrere S."/>
            <person name="Marande W."/>
            <person name="Arribat S."/>
            <person name="Keller J."/>
            <person name="Huneau C."/>
            <person name="Blein T."/>
            <person name="Aime D."/>
            <person name="Laguerre M."/>
            <person name="Taylor J."/>
            <person name="Schubert V."/>
            <person name="Nelson M."/>
            <person name="Geu-Flores F."/>
            <person name="Crespi M."/>
            <person name="Gallardo-Guerrero K."/>
            <person name="Delaux P.-M."/>
            <person name="Salse J."/>
            <person name="Berges H."/>
            <person name="Guyot R."/>
            <person name="Gouzy J."/>
            <person name="Peret B."/>
        </authorList>
    </citation>
    <scope>NUCLEOTIDE SEQUENCE [LARGE SCALE GENOMIC DNA]</scope>
    <source>
        <strain evidence="8">cv. Amiga</strain>
    </source>
</reference>
<comment type="function">
    <text evidence="5">Putative transcription activator involved in regulating light control of development.</text>
</comment>
<feature type="compositionally biased region" description="Polar residues" evidence="6">
    <location>
        <begin position="667"/>
        <end position="685"/>
    </location>
</feature>
<dbReference type="InterPro" id="IPR007527">
    <property type="entry name" value="Znf_SWIM"/>
</dbReference>
<keyword evidence="2 5" id="KW-0479">Metal-binding</keyword>
<dbReference type="PROSITE" id="PS50966">
    <property type="entry name" value="ZF_SWIM"/>
    <property type="match status" value="1"/>
</dbReference>